<feature type="chain" id="PRO_5019372088" description="Periplasmic heavy metal sensor" evidence="2">
    <location>
        <begin position="22"/>
        <end position="154"/>
    </location>
</feature>
<organism evidence="3 4">
    <name type="scientific">Motilimonas pumila</name>
    <dbReference type="NCBI Taxonomy" id="2303987"/>
    <lineage>
        <taxon>Bacteria</taxon>
        <taxon>Pseudomonadati</taxon>
        <taxon>Pseudomonadota</taxon>
        <taxon>Gammaproteobacteria</taxon>
        <taxon>Alteromonadales</taxon>
        <taxon>Alteromonadales genera incertae sedis</taxon>
        <taxon>Motilimonas</taxon>
    </lineage>
</organism>
<dbReference type="InterPro" id="IPR012899">
    <property type="entry name" value="LTXXQ"/>
</dbReference>
<accession>A0A418YB36</accession>
<sequence length="154" mass="17264">MKKQLIALTIAATVFSGAALAKGHHQRGGHGEMQNFVNEYVLQLTDAQQTQADQIKADTKAKLKALKPAKEQRQQMAKLSPDDSEYQSQMAVMAKAKGERVEQMMLIKADAKAQFFAILTPEQKQQWQEFKQKQAEKKPRGKGKGKGERHCPTQ</sequence>
<evidence type="ECO:0008006" key="5">
    <source>
        <dbReference type="Google" id="ProtNLM"/>
    </source>
</evidence>
<evidence type="ECO:0000313" key="3">
    <source>
        <dbReference type="EMBL" id="RJG40183.1"/>
    </source>
</evidence>
<dbReference type="RefSeq" id="WP_119911938.1">
    <property type="nucleotide sequence ID" value="NZ_QZCH01000027.1"/>
</dbReference>
<comment type="caution">
    <text evidence="3">The sequence shown here is derived from an EMBL/GenBank/DDBJ whole genome shotgun (WGS) entry which is preliminary data.</text>
</comment>
<dbReference type="AlphaFoldDB" id="A0A418YB36"/>
<dbReference type="GO" id="GO:0042597">
    <property type="term" value="C:periplasmic space"/>
    <property type="evidence" value="ECO:0007669"/>
    <property type="project" value="InterPro"/>
</dbReference>
<name>A0A418YB36_9GAMM</name>
<evidence type="ECO:0000256" key="1">
    <source>
        <dbReference type="SAM" id="MobiDB-lite"/>
    </source>
</evidence>
<reference evidence="3 4" key="2">
    <citation type="submission" date="2019-01" db="EMBL/GenBank/DDBJ databases">
        <title>Motilimonas pumilus sp. nov., isolated from the gut of sea cucumber (Apostichopus japonicus).</title>
        <authorList>
            <person name="Wang F.-Q."/>
            <person name="Ren L.-H."/>
            <person name="Lin Y.-W."/>
            <person name="Sun G.-H."/>
            <person name="Du Z.-J."/>
            <person name="Zhao J.-X."/>
            <person name="Liu X.-J."/>
            <person name="Liu L.-J."/>
        </authorList>
    </citation>
    <scope>NUCLEOTIDE SEQUENCE [LARGE SCALE GENOMIC DNA]</scope>
    <source>
        <strain evidence="3 4">PLHSC7-2</strain>
    </source>
</reference>
<reference evidence="3 4" key="1">
    <citation type="submission" date="2018-09" db="EMBL/GenBank/DDBJ databases">
        <authorList>
            <person name="Wang F."/>
        </authorList>
    </citation>
    <scope>NUCLEOTIDE SEQUENCE [LARGE SCALE GENOMIC DNA]</scope>
    <source>
        <strain evidence="3 4">PLHSC7-2</strain>
    </source>
</reference>
<dbReference type="Gene3D" id="1.20.120.1490">
    <property type="match status" value="1"/>
</dbReference>
<feature type="signal peptide" evidence="2">
    <location>
        <begin position="1"/>
        <end position="21"/>
    </location>
</feature>
<evidence type="ECO:0000256" key="2">
    <source>
        <dbReference type="SAM" id="SignalP"/>
    </source>
</evidence>
<dbReference type="Proteomes" id="UP000283255">
    <property type="component" value="Unassembled WGS sequence"/>
</dbReference>
<keyword evidence="4" id="KW-1185">Reference proteome</keyword>
<feature type="compositionally biased region" description="Basic and acidic residues" evidence="1">
    <location>
        <begin position="145"/>
        <end position="154"/>
    </location>
</feature>
<feature type="region of interest" description="Disordered" evidence="1">
    <location>
        <begin position="126"/>
        <end position="154"/>
    </location>
</feature>
<keyword evidence="2" id="KW-0732">Signal</keyword>
<proteinExistence type="predicted"/>
<protein>
    <recommendedName>
        <fullName evidence="5">Periplasmic heavy metal sensor</fullName>
    </recommendedName>
</protein>
<gene>
    <name evidence="3" type="ORF">D1Z90_16715</name>
</gene>
<dbReference type="Pfam" id="PF07813">
    <property type="entry name" value="LTXXQ"/>
    <property type="match status" value="1"/>
</dbReference>
<dbReference type="EMBL" id="QZCH01000027">
    <property type="protein sequence ID" value="RJG40183.1"/>
    <property type="molecule type" value="Genomic_DNA"/>
</dbReference>
<evidence type="ECO:0000313" key="4">
    <source>
        <dbReference type="Proteomes" id="UP000283255"/>
    </source>
</evidence>
<feature type="region of interest" description="Disordered" evidence="1">
    <location>
        <begin position="67"/>
        <end position="86"/>
    </location>
</feature>